<sequence length="72" mass="8483">MFGRKKGLLKKEMTDSLLESLSRCKQDWMTKRDVIEPSIDPSEEVLYQLKLAESRYLFLLKEVRAQKIHIGN</sequence>
<dbReference type="RefSeq" id="WP_135349959.1">
    <property type="nucleotide sequence ID" value="NZ_SRJD01000032.1"/>
</dbReference>
<proteinExistence type="predicted"/>
<evidence type="ECO:0000313" key="2">
    <source>
        <dbReference type="Proteomes" id="UP000298347"/>
    </source>
</evidence>
<accession>A0A4Z0GJ58</accession>
<gene>
    <name evidence="1" type="ORF">E4665_16805</name>
</gene>
<protein>
    <submittedName>
        <fullName evidence="1">DUF2508 family protein</fullName>
    </submittedName>
</protein>
<dbReference type="Proteomes" id="UP000298347">
    <property type="component" value="Unassembled WGS sequence"/>
</dbReference>
<organism evidence="1 2">
    <name type="scientific">Sporolactobacillus shoreae</name>
    <dbReference type="NCBI Taxonomy" id="1465501"/>
    <lineage>
        <taxon>Bacteria</taxon>
        <taxon>Bacillati</taxon>
        <taxon>Bacillota</taxon>
        <taxon>Bacilli</taxon>
        <taxon>Bacillales</taxon>
        <taxon>Sporolactobacillaceae</taxon>
        <taxon>Sporolactobacillus</taxon>
    </lineage>
</organism>
<dbReference type="InterPro" id="IPR019644">
    <property type="entry name" value="DUF2508"/>
</dbReference>
<dbReference type="Pfam" id="PF10704">
    <property type="entry name" value="DUF2508"/>
    <property type="match status" value="1"/>
</dbReference>
<reference evidence="1 2" key="1">
    <citation type="journal article" date="2015" name="Int. J. Syst. Evol. Microbiol.">
        <title>Sporolactobacillus shoreae sp. nov. and Sporolactobacillus spathodeae sp. nov., two spore-forming lactic acid bacteria isolated from tree barks in Thailand.</title>
        <authorList>
            <person name="Thamacharoensuk T."/>
            <person name="Kitahara M."/>
            <person name="Ohkuma M."/>
            <person name="Thongchul N."/>
            <person name="Tanasupawat S."/>
        </authorList>
    </citation>
    <scope>NUCLEOTIDE SEQUENCE [LARGE SCALE GENOMIC DNA]</scope>
    <source>
        <strain evidence="1 2">BK92</strain>
    </source>
</reference>
<evidence type="ECO:0000313" key="1">
    <source>
        <dbReference type="EMBL" id="TGA96012.1"/>
    </source>
</evidence>
<dbReference type="AlphaFoldDB" id="A0A4Z0GJ58"/>
<name>A0A4Z0GJ58_9BACL</name>
<comment type="caution">
    <text evidence="1">The sequence shown here is derived from an EMBL/GenBank/DDBJ whole genome shotgun (WGS) entry which is preliminary data.</text>
</comment>
<dbReference type="OrthoDB" id="2166610at2"/>
<dbReference type="EMBL" id="SRJD01000032">
    <property type="protein sequence ID" value="TGA96012.1"/>
    <property type="molecule type" value="Genomic_DNA"/>
</dbReference>
<keyword evidence="2" id="KW-1185">Reference proteome</keyword>